<sequence>MPSSSDNDLSKSFEPTPIDEAICIPPKTTSNTTVTKISSPSSPTSRVNKRYQPKFKKECGLGDINHHIQTKKHQDRMKSAEANPSNRIDVAYNVTATELNKLCAVGGAMVLYTVKHSHSHIPHACTINIIKKCFPDSSTAKNITCDKTKAREIACNVLAPSLTRNIKMVPIVVQFFSKTGVKHGILEFIEQMHESADDLFANIKYVLEANELKLNQLVSLGSDNTNVNVGNHHSVFALFEKLLPGLIK</sequence>
<proteinExistence type="predicted"/>
<gene>
    <name evidence="2" type="ORF">BYL167_LOCUS56294</name>
</gene>
<dbReference type="PANTHER" id="PTHR37162:SF1">
    <property type="entry name" value="BED-TYPE DOMAIN-CONTAINING PROTEIN"/>
    <property type="match status" value="1"/>
</dbReference>
<dbReference type="Proteomes" id="UP000681967">
    <property type="component" value="Unassembled WGS sequence"/>
</dbReference>
<dbReference type="PANTHER" id="PTHR37162">
    <property type="entry name" value="HAT FAMILY DIMERISATION DOMAINCONTAINING PROTEIN-RELATED"/>
    <property type="match status" value="1"/>
</dbReference>
<organism evidence="2 3">
    <name type="scientific">Rotaria magnacalcarata</name>
    <dbReference type="NCBI Taxonomy" id="392030"/>
    <lineage>
        <taxon>Eukaryota</taxon>
        <taxon>Metazoa</taxon>
        <taxon>Spiralia</taxon>
        <taxon>Gnathifera</taxon>
        <taxon>Rotifera</taxon>
        <taxon>Eurotatoria</taxon>
        <taxon>Bdelloidea</taxon>
        <taxon>Philodinida</taxon>
        <taxon>Philodinidae</taxon>
        <taxon>Rotaria</taxon>
    </lineage>
</organism>
<evidence type="ECO:0000256" key="1">
    <source>
        <dbReference type="SAM" id="MobiDB-lite"/>
    </source>
</evidence>
<feature type="non-terminal residue" evidence="2">
    <location>
        <position position="1"/>
    </location>
</feature>
<dbReference type="AlphaFoldDB" id="A0A8S3DPH4"/>
<accession>A0A8S3DPH4</accession>
<evidence type="ECO:0000313" key="3">
    <source>
        <dbReference type="Proteomes" id="UP000681967"/>
    </source>
</evidence>
<dbReference type="EMBL" id="CAJOBH010221145">
    <property type="protein sequence ID" value="CAF5032733.1"/>
    <property type="molecule type" value="Genomic_DNA"/>
</dbReference>
<feature type="region of interest" description="Disordered" evidence="1">
    <location>
        <begin position="1"/>
        <end position="50"/>
    </location>
</feature>
<feature type="compositionally biased region" description="Polar residues" evidence="1">
    <location>
        <begin position="27"/>
        <end position="46"/>
    </location>
</feature>
<comment type="caution">
    <text evidence="2">The sequence shown here is derived from an EMBL/GenBank/DDBJ whole genome shotgun (WGS) entry which is preliminary data.</text>
</comment>
<reference evidence="2" key="1">
    <citation type="submission" date="2021-02" db="EMBL/GenBank/DDBJ databases">
        <authorList>
            <person name="Nowell W R."/>
        </authorList>
    </citation>
    <scope>NUCLEOTIDE SEQUENCE</scope>
</reference>
<protein>
    <submittedName>
        <fullName evidence="2">Uncharacterized protein</fullName>
    </submittedName>
</protein>
<name>A0A8S3DPH4_9BILA</name>
<evidence type="ECO:0000313" key="2">
    <source>
        <dbReference type="EMBL" id="CAF5032733.1"/>
    </source>
</evidence>